<feature type="transmembrane region" description="Helical" evidence="7">
    <location>
        <begin position="6"/>
        <end position="26"/>
    </location>
</feature>
<evidence type="ECO:0000256" key="6">
    <source>
        <dbReference type="ARBA" id="ARBA00023276"/>
    </source>
</evidence>
<keyword evidence="2" id="KW-0602">Photosynthesis</keyword>
<dbReference type="GO" id="GO:0009539">
    <property type="term" value="C:photosystem II reaction center"/>
    <property type="evidence" value="ECO:0007669"/>
    <property type="project" value="InterPro"/>
</dbReference>
<dbReference type="Gene3D" id="6.10.250.2070">
    <property type="match status" value="1"/>
</dbReference>
<geneLocation type="chloroplast" evidence="8"/>
<keyword evidence="5 7" id="KW-0472">Membrane</keyword>
<dbReference type="EMBL" id="MN794321">
    <property type="protein sequence ID" value="QHH22954.1"/>
    <property type="molecule type" value="Genomic_DNA"/>
</dbReference>
<evidence type="ECO:0000256" key="4">
    <source>
        <dbReference type="ARBA" id="ARBA00022989"/>
    </source>
</evidence>
<evidence type="ECO:0000313" key="8">
    <source>
        <dbReference type="EMBL" id="QHH22954.1"/>
    </source>
</evidence>
<dbReference type="SUPFAM" id="SSF161021">
    <property type="entry name" value="Photosystem II reaction center protein J, PsbJ"/>
    <property type="match status" value="1"/>
</dbReference>
<dbReference type="PANTHER" id="PTHR34812:SF3">
    <property type="entry name" value="PHOTOSYSTEM II REACTION CENTER PROTEIN J"/>
    <property type="match status" value="1"/>
</dbReference>
<protein>
    <submittedName>
        <fullName evidence="8">Photosystem II protein J</fullName>
    </submittedName>
</protein>
<dbReference type="Pfam" id="PF01788">
    <property type="entry name" value="PsbJ"/>
    <property type="match status" value="1"/>
</dbReference>
<keyword evidence="4 7" id="KW-1133">Transmembrane helix</keyword>
<dbReference type="AlphaFoldDB" id="A0A6B9R5I7"/>
<evidence type="ECO:0000256" key="5">
    <source>
        <dbReference type="ARBA" id="ARBA00023136"/>
    </source>
</evidence>
<evidence type="ECO:0000256" key="7">
    <source>
        <dbReference type="SAM" id="Phobius"/>
    </source>
</evidence>
<dbReference type="PANTHER" id="PTHR34812">
    <property type="entry name" value="PHOTOSYSTEM II REACTION CENTER PROTEIN J"/>
    <property type="match status" value="1"/>
</dbReference>
<evidence type="ECO:0000256" key="1">
    <source>
        <dbReference type="ARBA" id="ARBA00022469"/>
    </source>
</evidence>
<dbReference type="InterPro" id="IPR002682">
    <property type="entry name" value="PSII_PsbJ"/>
</dbReference>
<keyword evidence="3 7" id="KW-0812">Transmembrane</keyword>
<evidence type="ECO:0000256" key="2">
    <source>
        <dbReference type="ARBA" id="ARBA00022531"/>
    </source>
</evidence>
<gene>
    <name evidence="8" type="primary">psbJ</name>
</gene>
<accession>A0A6B9R5I7</accession>
<reference evidence="8" key="1">
    <citation type="journal article" date="2019" name="Mol. Phylogenet. Evol.">
        <title>Conservation and innovation: Plastome evolution during rapid radiation of Rhodiola on the Qinghai-Tibetan Plateau.</title>
        <authorList>
            <person name="Zhao D.N."/>
            <person name="Ren Y."/>
            <person name="Zhang J.Q."/>
        </authorList>
    </citation>
    <scope>NUCLEOTIDE SEQUENCE</scope>
</reference>
<sequence>MADTTGRIPLWIIGTVTGIAVIGLLGNRNFSYI</sequence>
<keyword evidence="8" id="KW-0150">Chloroplast</keyword>
<dbReference type="GO" id="GO:0015979">
    <property type="term" value="P:photosynthesis"/>
    <property type="evidence" value="ECO:0007669"/>
    <property type="project" value="UniProtKB-KW"/>
</dbReference>
<dbReference type="InterPro" id="IPR037267">
    <property type="entry name" value="PSII_PsbJ_sf"/>
</dbReference>
<keyword evidence="8" id="KW-0934">Plastid</keyword>
<organism evidence="8">
    <name type="scientific">Phedimus aizoon</name>
    <dbReference type="NCBI Taxonomy" id="116726"/>
    <lineage>
        <taxon>Eukaryota</taxon>
        <taxon>Viridiplantae</taxon>
        <taxon>Streptophyta</taxon>
        <taxon>Embryophyta</taxon>
        <taxon>Tracheophyta</taxon>
        <taxon>Spermatophyta</taxon>
        <taxon>Magnoliopsida</taxon>
        <taxon>eudicotyledons</taxon>
        <taxon>Gunneridae</taxon>
        <taxon>Pentapetalae</taxon>
        <taxon>Saxifragales</taxon>
        <taxon>Crassulaceae</taxon>
        <taxon>Phedimus</taxon>
    </lineage>
</organism>
<keyword evidence="1" id="KW-0674">Reaction center</keyword>
<proteinExistence type="predicted"/>
<reference evidence="8" key="2">
    <citation type="submission" date="2019-12" db="EMBL/GenBank/DDBJ databases">
        <authorList>
            <person name="Zhao D.-N."/>
        </authorList>
    </citation>
    <scope>NUCLEOTIDE SEQUENCE</scope>
</reference>
<name>A0A6B9R5I7_9MAGN</name>
<keyword evidence="6" id="KW-0604">Photosystem II</keyword>
<evidence type="ECO:0000256" key="3">
    <source>
        <dbReference type="ARBA" id="ARBA00022692"/>
    </source>
</evidence>